<dbReference type="AlphaFoldDB" id="A0A2P2SWN3"/>
<sequence>MLRLIFTRPLTRQLAGSLRCFRPVRITSSPGIVPRTPPRRSLGFTRNSSTGRSHNATELDKKDFRAKSGYPCSYINSNCSYPCSYWGFVIIRTTYTPESDLQWPVAMAKLSDWLRLEMKEKSDASAEDQEHVVGKFRNLIAEEKAKYDGMPMNDAVLRFEDILKEQIDIAMKYSTQEHFEKTWLCRIPELVEQSLVESDPEVKRDLLEASYWHLNQYICLVIDDEVLKDLVEFPCFLPQFDLAEALKEIREHPDGPPPDANQAHLKVAMRHTDFELVCWREGFSADDPNWYTQWGNWANWAVRNGLGEMHWSIRSSVLHEGGIELELLDGKPYVEIWGQE</sequence>
<dbReference type="EMBL" id="KV460207">
    <property type="protein sequence ID" value="OBU01239.2"/>
    <property type="molecule type" value="Genomic_DNA"/>
</dbReference>
<dbReference type="RefSeq" id="XP_018134971.2">
    <property type="nucleotide sequence ID" value="XM_018270468.2"/>
</dbReference>
<evidence type="ECO:0000256" key="1">
    <source>
        <dbReference type="SAM" id="MobiDB-lite"/>
    </source>
</evidence>
<feature type="region of interest" description="Disordered" evidence="1">
    <location>
        <begin position="32"/>
        <end position="58"/>
    </location>
</feature>
<organism evidence="2 3">
    <name type="scientific">Pseudogymnoascus verrucosus</name>
    <dbReference type="NCBI Taxonomy" id="342668"/>
    <lineage>
        <taxon>Eukaryota</taxon>
        <taxon>Fungi</taxon>
        <taxon>Dikarya</taxon>
        <taxon>Ascomycota</taxon>
        <taxon>Pezizomycotina</taxon>
        <taxon>Leotiomycetes</taxon>
        <taxon>Thelebolales</taxon>
        <taxon>Thelebolaceae</taxon>
        <taxon>Pseudogymnoascus</taxon>
    </lineage>
</organism>
<reference evidence="3" key="2">
    <citation type="journal article" date="2018" name="Nat. Commun.">
        <title>Extreme sensitivity to ultraviolet light in the fungal pathogen causing white-nose syndrome of bats.</title>
        <authorList>
            <person name="Palmer J.M."/>
            <person name="Drees K.P."/>
            <person name="Foster J.T."/>
            <person name="Lindner D.L."/>
        </authorList>
    </citation>
    <scope>NUCLEOTIDE SEQUENCE [LARGE SCALE GENOMIC DNA]</scope>
    <source>
        <strain evidence="3">UAMH 10579</strain>
    </source>
</reference>
<proteinExistence type="predicted"/>
<gene>
    <name evidence="2" type="ORF">VE01_00940</name>
</gene>
<feature type="compositionally biased region" description="Polar residues" evidence="1">
    <location>
        <begin position="44"/>
        <end position="54"/>
    </location>
</feature>
<reference evidence="2 3" key="1">
    <citation type="submission" date="2016-03" db="EMBL/GenBank/DDBJ databases">
        <title>Comparative genomics of Pseudogymnoascus destructans, the fungus causing white-nose syndrome of bats.</title>
        <authorList>
            <person name="Palmer J.M."/>
            <person name="Drees K.P."/>
            <person name="Foster J.T."/>
            <person name="Lindner D.L."/>
        </authorList>
    </citation>
    <scope>NUCLEOTIDE SEQUENCE [LARGE SCALE GENOMIC DNA]</scope>
    <source>
        <strain evidence="2 3">UAMH 10579</strain>
    </source>
</reference>
<accession>A0A2P2SWN3</accession>
<name>A0A2P2SWN3_9PEZI</name>
<protein>
    <submittedName>
        <fullName evidence="2">Uncharacterized protein</fullName>
    </submittedName>
</protein>
<dbReference type="GeneID" id="28834326"/>
<keyword evidence="3" id="KW-1185">Reference proteome</keyword>
<evidence type="ECO:0000313" key="3">
    <source>
        <dbReference type="Proteomes" id="UP000091956"/>
    </source>
</evidence>
<dbReference type="Proteomes" id="UP000091956">
    <property type="component" value="Unassembled WGS sequence"/>
</dbReference>
<evidence type="ECO:0000313" key="2">
    <source>
        <dbReference type="EMBL" id="OBU01239.2"/>
    </source>
</evidence>